<dbReference type="InterPro" id="IPR007076">
    <property type="entry name" value="TfoX_N"/>
</dbReference>
<dbReference type="PANTHER" id="PTHR36121">
    <property type="entry name" value="PROTEIN SXY"/>
    <property type="match status" value="1"/>
</dbReference>
<gene>
    <name evidence="2" type="ORF">ACFPOD_12760</name>
</gene>
<proteinExistence type="predicted"/>
<evidence type="ECO:0000313" key="2">
    <source>
        <dbReference type="EMBL" id="MFC5585985.1"/>
    </source>
</evidence>
<dbReference type="RefSeq" id="WP_223020774.1">
    <property type="nucleotide sequence ID" value="NZ_CP078143.1"/>
</dbReference>
<organism evidence="2 3">
    <name type="scientific">Nitratireductor kimnyeongensis</name>
    <dbReference type="NCBI Taxonomy" id="430679"/>
    <lineage>
        <taxon>Bacteria</taxon>
        <taxon>Pseudomonadati</taxon>
        <taxon>Pseudomonadota</taxon>
        <taxon>Alphaproteobacteria</taxon>
        <taxon>Hyphomicrobiales</taxon>
        <taxon>Phyllobacteriaceae</taxon>
        <taxon>Nitratireductor</taxon>
    </lineage>
</organism>
<protein>
    <submittedName>
        <fullName evidence="2">TfoX/Sxy family protein</fullName>
    </submittedName>
</protein>
<evidence type="ECO:0000313" key="3">
    <source>
        <dbReference type="Proteomes" id="UP001596107"/>
    </source>
</evidence>
<dbReference type="EMBL" id="JBHSNB010000002">
    <property type="protein sequence ID" value="MFC5585985.1"/>
    <property type="molecule type" value="Genomic_DNA"/>
</dbReference>
<name>A0ABW0T973_9HYPH</name>
<dbReference type="PANTHER" id="PTHR36121:SF1">
    <property type="entry name" value="PROTEIN SXY"/>
    <property type="match status" value="1"/>
</dbReference>
<reference evidence="3" key="1">
    <citation type="journal article" date="2019" name="Int. J. Syst. Evol. Microbiol.">
        <title>The Global Catalogue of Microorganisms (GCM) 10K type strain sequencing project: providing services to taxonomists for standard genome sequencing and annotation.</title>
        <authorList>
            <consortium name="The Broad Institute Genomics Platform"/>
            <consortium name="The Broad Institute Genome Sequencing Center for Infectious Disease"/>
            <person name="Wu L."/>
            <person name="Ma J."/>
        </authorList>
    </citation>
    <scope>NUCLEOTIDE SEQUENCE [LARGE SCALE GENOMIC DNA]</scope>
    <source>
        <strain evidence="3">JCM 3366</strain>
    </source>
</reference>
<feature type="domain" description="TfoX N-terminal" evidence="1">
    <location>
        <begin position="8"/>
        <end position="99"/>
    </location>
</feature>
<sequence>MDDDAIRDLFSGLGPVTIRRMFGGKGIYHDGAIFALEVNGDLLLKADAESVANFIEAGCRQWVYQGHKGRGPVAMPYWSIPESAMDDPDEMTLWARRAFGAGLRSRKS</sequence>
<dbReference type="InterPro" id="IPR047525">
    <property type="entry name" value="TfoX-like"/>
</dbReference>
<evidence type="ECO:0000259" key="1">
    <source>
        <dbReference type="Pfam" id="PF04993"/>
    </source>
</evidence>
<dbReference type="Gene3D" id="3.30.1460.30">
    <property type="entry name" value="YgaC/TfoX-N like chaperone"/>
    <property type="match status" value="1"/>
</dbReference>
<dbReference type="Pfam" id="PF04993">
    <property type="entry name" value="TfoX_N"/>
    <property type="match status" value="1"/>
</dbReference>
<dbReference type="SUPFAM" id="SSF159894">
    <property type="entry name" value="YgaC/TfoX-N like"/>
    <property type="match status" value="1"/>
</dbReference>
<accession>A0ABW0T973</accession>
<comment type="caution">
    <text evidence="2">The sequence shown here is derived from an EMBL/GenBank/DDBJ whole genome shotgun (WGS) entry which is preliminary data.</text>
</comment>
<keyword evidence="3" id="KW-1185">Reference proteome</keyword>
<dbReference type="Proteomes" id="UP001596107">
    <property type="component" value="Unassembled WGS sequence"/>
</dbReference>